<reference evidence="3" key="1">
    <citation type="journal article" date="2011" name="Science">
        <title>The plant cell wall-decomposing machinery underlies the functional diversity of forest fungi.</title>
        <authorList>
            <person name="Eastwood D.C."/>
            <person name="Floudas D."/>
            <person name="Binder M."/>
            <person name="Majcherczyk A."/>
            <person name="Schneider P."/>
            <person name="Aerts A."/>
            <person name="Asiegbu F.O."/>
            <person name="Baker S.E."/>
            <person name="Barry K."/>
            <person name="Bendiksby M."/>
            <person name="Blumentritt M."/>
            <person name="Coutinho P.M."/>
            <person name="Cullen D."/>
            <person name="de Vries R.P."/>
            <person name="Gathman A."/>
            <person name="Goodell B."/>
            <person name="Henrissat B."/>
            <person name="Ihrmark K."/>
            <person name="Kauserud H."/>
            <person name="Kohler A."/>
            <person name="LaButti K."/>
            <person name="Lapidus A."/>
            <person name="Lavin J.L."/>
            <person name="Lee Y.-H."/>
            <person name="Lindquist E."/>
            <person name="Lilly W."/>
            <person name="Lucas S."/>
            <person name="Morin E."/>
            <person name="Murat C."/>
            <person name="Oguiza J.A."/>
            <person name="Park J."/>
            <person name="Pisabarro A.G."/>
            <person name="Riley R."/>
            <person name="Rosling A."/>
            <person name="Salamov A."/>
            <person name="Schmidt O."/>
            <person name="Schmutz J."/>
            <person name="Skrede I."/>
            <person name="Stenlid J."/>
            <person name="Wiebenga A."/>
            <person name="Xie X."/>
            <person name="Kuees U."/>
            <person name="Hibbett D.S."/>
            <person name="Hoffmeister D."/>
            <person name="Hoegberg N."/>
            <person name="Martin F."/>
            <person name="Grigoriev I.V."/>
            <person name="Watkinson S.C."/>
        </authorList>
    </citation>
    <scope>NUCLEOTIDE SEQUENCE [LARGE SCALE GENOMIC DNA]</scope>
    <source>
        <strain evidence="3">strain S7.3</strain>
    </source>
</reference>
<accession>F8PJQ9</accession>
<protein>
    <recommendedName>
        <fullName evidence="1">DUF6533 domain-containing protein</fullName>
    </recommendedName>
</protein>
<dbReference type="AlphaFoldDB" id="F8PJQ9"/>
<keyword evidence="3" id="KW-1185">Reference proteome</keyword>
<dbReference type="EMBL" id="GL945475">
    <property type="protein sequence ID" value="EGO03469.1"/>
    <property type="molecule type" value="Genomic_DNA"/>
</dbReference>
<evidence type="ECO:0000313" key="3">
    <source>
        <dbReference type="Proteomes" id="UP000008063"/>
    </source>
</evidence>
<sequence>MAELSTSPDFLFDLQTSKYFNVAGLTVWVLDYFLSFDLEVQWIWHRKWTFVRLVFTASRYLPLIGAIMTAVNALQMRTGNCFPFDLSSNIFHFLGILSAEVVSTNNIVANVAAPAGFTNLLDALQLVLHSVLASRIFFHLRESSSYLDNETAEIEISALSFSSSKFEEGDDFNLPIGETAFNVSSSFKIGDRKGRRNTYTTATTSM</sequence>
<dbReference type="InParanoid" id="F8PJQ9"/>
<dbReference type="OrthoDB" id="2658772at2759"/>
<feature type="domain" description="DUF6533" evidence="1">
    <location>
        <begin position="19"/>
        <end position="64"/>
    </location>
</feature>
<dbReference type="HOGENOM" id="CLU_1332642_0_0_1"/>
<dbReference type="Proteomes" id="UP000008063">
    <property type="component" value="Unassembled WGS sequence"/>
</dbReference>
<proteinExistence type="predicted"/>
<name>F8PJQ9_SERL3</name>
<gene>
    <name evidence="2" type="ORF">SERLA73DRAFT_69336</name>
</gene>
<organism evidence="3">
    <name type="scientific">Serpula lacrymans var. lacrymans (strain S7.3)</name>
    <name type="common">Dry rot fungus</name>
    <dbReference type="NCBI Taxonomy" id="936435"/>
    <lineage>
        <taxon>Eukaryota</taxon>
        <taxon>Fungi</taxon>
        <taxon>Dikarya</taxon>
        <taxon>Basidiomycota</taxon>
        <taxon>Agaricomycotina</taxon>
        <taxon>Agaricomycetes</taxon>
        <taxon>Agaricomycetidae</taxon>
        <taxon>Boletales</taxon>
        <taxon>Coniophorineae</taxon>
        <taxon>Serpulaceae</taxon>
        <taxon>Serpula</taxon>
    </lineage>
</organism>
<evidence type="ECO:0000259" key="1">
    <source>
        <dbReference type="Pfam" id="PF20151"/>
    </source>
</evidence>
<dbReference type="Pfam" id="PF20151">
    <property type="entry name" value="DUF6533"/>
    <property type="match status" value="1"/>
</dbReference>
<evidence type="ECO:0000313" key="2">
    <source>
        <dbReference type="EMBL" id="EGO03469.1"/>
    </source>
</evidence>
<dbReference type="InterPro" id="IPR045340">
    <property type="entry name" value="DUF6533"/>
</dbReference>